<dbReference type="InterPro" id="IPR027417">
    <property type="entry name" value="P-loop_NTPase"/>
</dbReference>
<accession>A0A2G5E3D3</accession>
<dbReference type="InterPro" id="IPR017871">
    <property type="entry name" value="ABC_transporter-like_CS"/>
</dbReference>
<feature type="transmembrane region" description="Helical" evidence="8">
    <location>
        <begin position="40"/>
        <end position="60"/>
    </location>
</feature>
<dbReference type="GO" id="GO:0016887">
    <property type="term" value="F:ATP hydrolysis activity"/>
    <property type="evidence" value="ECO:0007669"/>
    <property type="project" value="InterPro"/>
</dbReference>
<dbReference type="SMART" id="SM00382">
    <property type="entry name" value="AAA"/>
    <property type="match status" value="1"/>
</dbReference>
<dbReference type="SUPFAM" id="SSF52540">
    <property type="entry name" value="P-loop containing nucleoside triphosphate hydrolases"/>
    <property type="match status" value="1"/>
</dbReference>
<evidence type="ECO:0000256" key="2">
    <source>
        <dbReference type="ARBA" id="ARBA00008526"/>
    </source>
</evidence>
<name>A0A2G5E3D3_AQUCA</name>
<keyword evidence="4" id="KW-0547">Nucleotide-binding</keyword>
<dbReference type="GO" id="GO:0016020">
    <property type="term" value="C:membrane"/>
    <property type="evidence" value="ECO:0007669"/>
    <property type="project" value="UniProtKB-SubCell"/>
</dbReference>
<reference evidence="10 11" key="1">
    <citation type="submission" date="2017-09" db="EMBL/GenBank/DDBJ databases">
        <title>WGS assembly of Aquilegia coerulea Goldsmith.</title>
        <authorList>
            <person name="Hodges S."/>
            <person name="Kramer E."/>
            <person name="Nordborg M."/>
            <person name="Tomkins J."/>
            <person name="Borevitz J."/>
            <person name="Derieg N."/>
            <person name="Yan J."/>
            <person name="Mihaltcheva S."/>
            <person name="Hayes R.D."/>
            <person name="Rokhsar D."/>
        </authorList>
    </citation>
    <scope>NUCLEOTIDE SEQUENCE [LARGE SCALE GENOMIC DNA]</scope>
    <source>
        <strain evidence="11">cv. Goldsmith</strain>
    </source>
</reference>
<feature type="transmembrane region" description="Helical" evidence="8">
    <location>
        <begin position="356"/>
        <end position="378"/>
    </location>
</feature>
<dbReference type="Pfam" id="PF24526">
    <property type="entry name" value="ABCA12_C"/>
    <property type="match status" value="1"/>
</dbReference>
<dbReference type="GO" id="GO:0140359">
    <property type="term" value="F:ABC-type transporter activity"/>
    <property type="evidence" value="ECO:0007669"/>
    <property type="project" value="InterPro"/>
</dbReference>
<evidence type="ECO:0000259" key="9">
    <source>
        <dbReference type="PROSITE" id="PS50893"/>
    </source>
</evidence>
<feature type="transmembrane region" description="Helical" evidence="8">
    <location>
        <begin position="467"/>
        <end position="485"/>
    </location>
</feature>
<evidence type="ECO:0000256" key="8">
    <source>
        <dbReference type="SAM" id="Phobius"/>
    </source>
</evidence>
<dbReference type="PANTHER" id="PTHR19229">
    <property type="entry name" value="ATP-BINDING CASSETTE TRANSPORTER SUBFAMILY A ABCA"/>
    <property type="match status" value="1"/>
</dbReference>
<dbReference type="Proteomes" id="UP000230069">
    <property type="component" value="Unassembled WGS sequence"/>
</dbReference>
<comment type="subcellular location">
    <subcellularLocation>
        <location evidence="1">Membrane</location>
        <topology evidence="1">Multi-pass membrane protein</topology>
    </subcellularLocation>
</comment>
<dbReference type="InParanoid" id="A0A2G5E3D3"/>
<proteinExistence type="inferred from homology"/>
<dbReference type="EMBL" id="KZ305030">
    <property type="protein sequence ID" value="PIA50292.1"/>
    <property type="molecule type" value="Genomic_DNA"/>
</dbReference>
<dbReference type="GO" id="GO:0005524">
    <property type="term" value="F:ATP binding"/>
    <property type="evidence" value="ECO:0007669"/>
    <property type="project" value="UniProtKB-KW"/>
</dbReference>
<keyword evidence="5" id="KW-0067">ATP-binding</keyword>
<evidence type="ECO:0000256" key="3">
    <source>
        <dbReference type="ARBA" id="ARBA00022692"/>
    </source>
</evidence>
<feature type="transmembrane region" description="Helical" evidence="8">
    <location>
        <begin position="398"/>
        <end position="423"/>
    </location>
</feature>
<sequence length="943" mass="105835">MFRAYRKLMKDSTQQGEAASFAVQTDALFRKSLTFQKRNFKSNCGILLFPVLIFIAIGGINKYTVDKQEKIRAGLPKCICNCINTKVTGSCKVVCKAEKPGYDQYVCPITSPVISHPMLQLPSPEQYAVRTDSIVFPGLPYNTCRTTHSCPVTVLLTGANRSLAKDIGQNFFPSEVSPNLTEDLAGNFEPSNISPNLTENLSTLVLGSDSKYSNQEDGMEYQSPSVSYIIQSQCPLLNSTEQGMSMKCVRGIYLWRRSSTLINEELFKGYKDGNEFVAAYDFLNTDEHKFNVSIWYNSTYSTADPMAATGIPGSLNLVLNAYLKFLKGPGVKAEIRTQQMPGFDVRTDRNEDAENMYIFILMMVILNIFPVMLTSLVYEKQQKLRIIMKMHGLGDASYWFVTYAYFFTVSLTYMSCFMVGGLISRMPFFTKNDYSIQILFYFIFMNLQIATAFLLSTILSNVKKASILAYVCVLGSGLSGFFFRICIENKSFPRHGIFLMELSPFFSLYRGLYDLMDSSLQEVGMRWKDMNDGLNGMKEVLIVMSVESCIFLLVAYYFDQVVSAGSGVKRHPLFFLQVFQKKSLQRQNMERQASEVSIEMKKPDISQERKKVEQLLLNPNTSYSIICDNLEKIYPGLDGNPDKYAVRGFSLALPRGECFGMLGPNGAGKTSSISMMIGLTAPTSGTAFIRDLDIRTDMNRIYTSMGVCPQHDLLWETLTGREHLLFYGRLKNLTGSSLTQAVEESLRSFNLLNGGVGDKQTRKYSGGMKRRLSVAISLIGDPKVVYLDEPSTGLDPASRDLLWKVVKRAKKNRAIILTTHSMEEAEVLCDRLGIFVDGRFQCIGNPKELKARYGGCYILTITTSSAQEEEVENLVNQLSHKANKTYHLSGTQKFEIPKDDIRIADVFQAVENAKKKFPIQAWGISDTTLEDVFIKVAKGAQGT</sequence>
<dbReference type="FunFam" id="3.40.50.300:FF:000633">
    <property type="entry name" value="ABC transporter A family member 7"/>
    <property type="match status" value="1"/>
</dbReference>
<keyword evidence="7 8" id="KW-0472">Membrane</keyword>
<organism evidence="10 11">
    <name type="scientific">Aquilegia coerulea</name>
    <name type="common">Rocky mountain columbine</name>
    <dbReference type="NCBI Taxonomy" id="218851"/>
    <lineage>
        <taxon>Eukaryota</taxon>
        <taxon>Viridiplantae</taxon>
        <taxon>Streptophyta</taxon>
        <taxon>Embryophyta</taxon>
        <taxon>Tracheophyta</taxon>
        <taxon>Spermatophyta</taxon>
        <taxon>Magnoliopsida</taxon>
        <taxon>Ranunculales</taxon>
        <taxon>Ranunculaceae</taxon>
        <taxon>Thalictroideae</taxon>
        <taxon>Aquilegia</taxon>
    </lineage>
</organism>
<dbReference type="PANTHER" id="PTHR19229:SF154">
    <property type="entry name" value="ABC TRANSPORTER A FAMILY MEMBER 3-RELATED"/>
    <property type="match status" value="1"/>
</dbReference>
<dbReference type="InterPro" id="IPR003593">
    <property type="entry name" value="AAA+_ATPase"/>
</dbReference>
<gene>
    <name evidence="10" type="ORF">AQUCO_01300794v1</name>
</gene>
<evidence type="ECO:0000256" key="4">
    <source>
        <dbReference type="ARBA" id="ARBA00022741"/>
    </source>
</evidence>
<dbReference type="InterPro" id="IPR026082">
    <property type="entry name" value="ABCA"/>
</dbReference>
<keyword evidence="3 8" id="KW-0812">Transmembrane</keyword>
<dbReference type="OrthoDB" id="8061355at2759"/>
<evidence type="ECO:0000313" key="10">
    <source>
        <dbReference type="EMBL" id="PIA50292.1"/>
    </source>
</evidence>
<dbReference type="Pfam" id="PF12698">
    <property type="entry name" value="ABC2_membrane_3"/>
    <property type="match status" value="1"/>
</dbReference>
<protein>
    <recommendedName>
        <fullName evidence="9">ABC transporter domain-containing protein</fullName>
    </recommendedName>
</protein>
<dbReference type="CDD" id="cd03263">
    <property type="entry name" value="ABC_subfamily_A"/>
    <property type="match status" value="1"/>
</dbReference>
<keyword evidence="6 8" id="KW-1133">Transmembrane helix</keyword>
<dbReference type="Pfam" id="PF00005">
    <property type="entry name" value="ABC_tran"/>
    <property type="match status" value="1"/>
</dbReference>
<evidence type="ECO:0000256" key="7">
    <source>
        <dbReference type="ARBA" id="ARBA00023136"/>
    </source>
</evidence>
<dbReference type="AlphaFoldDB" id="A0A2G5E3D3"/>
<comment type="similarity">
    <text evidence="2">Belongs to the ABC transporter superfamily. ABCA family. CPR flippase (TC 3.A.1.211) subfamily.</text>
</comment>
<evidence type="ECO:0000256" key="5">
    <source>
        <dbReference type="ARBA" id="ARBA00022840"/>
    </source>
</evidence>
<dbReference type="STRING" id="218851.A0A2G5E3D3"/>
<keyword evidence="11" id="KW-1185">Reference proteome</keyword>
<dbReference type="GO" id="GO:0005319">
    <property type="term" value="F:lipid transporter activity"/>
    <property type="evidence" value="ECO:0007669"/>
    <property type="project" value="TreeGrafter"/>
</dbReference>
<feature type="domain" description="ABC transporter" evidence="9">
    <location>
        <begin position="625"/>
        <end position="862"/>
    </location>
</feature>
<evidence type="ECO:0000256" key="6">
    <source>
        <dbReference type="ARBA" id="ARBA00022989"/>
    </source>
</evidence>
<dbReference type="InterPro" id="IPR013525">
    <property type="entry name" value="ABC2_TM"/>
</dbReference>
<evidence type="ECO:0000256" key="1">
    <source>
        <dbReference type="ARBA" id="ARBA00004141"/>
    </source>
</evidence>
<dbReference type="InterPro" id="IPR003439">
    <property type="entry name" value="ABC_transporter-like_ATP-bd"/>
</dbReference>
<dbReference type="Gene3D" id="3.40.50.300">
    <property type="entry name" value="P-loop containing nucleotide triphosphate hydrolases"/>
    <property type="match status" value="1"/>
</dbReference>
<dbReference type="PROSITE" id="PS00211">
    <property type="entry name" value="ABC_TRANSPORTER_1"/>
    <property type="match status" value="1"/>
</dbReference>
<evidence type="ECO:0000313" key="11">
    <source>
        <dbReference type="Proteomes" id="UP000230069"/>
    </source>
</evidence>
<dbReference type="PROSITE" id="PS50893">
    <property type="entry name" value="ABC_TRANSPORTER_2"/>
    <property type="match status" value="1"/>
</dbReference>
<feature type="transmembrane region" description="Helical" evidence="8">
    <location>
        <begin position="435"/>
        <end position="455"/>
    </location>
</feature>